<dbReference type="InterPro" id="IPR013783">
    <property type="entry name" value="Ig-like_fold"/>
</dbReference>
<feature type="non-terminal residue" evidence="2">
    <location>
        <position position="103"/>
    </location>
</feature>
<dbReference type="SMART" id="SM00408">
    <property type="entry name" value="IGc2"/>
    <property type="match status" value="1"/>
</dbReference>
<gene>
    <name evidence="2" type="primary">Siglec1_0</name>
    <name evidence="2" type="ORF">MYSCRO_R11822</name>
</gene>
<dbReference type="Gene3D" id="2.60.40.10">
    <property type="entry name" value="Immunoglobulins"/>
    <property type="match status" value="1"/>
</dbReference>
<dbReference type="InterPro" id="IPR036179">
    <property type="entry name" value="Ig-like_dom_sf"/>
</dbReference>
<keyword evidence="3" id="KW-1185">Reference proteome</keyword>
<dbReference type="GO" id="GO:0046790">
    <property type="term" value="F:virion binding"/>
    <property type="evidence" value="ECO:0007669"/>
    <property type="project" value="TreeGrafter"/>
</dbReference>
<organism evidence="2 3">
    <name type="scientific">Mystacornis crossleyi</name>
    <dbReference type="NCBI Taxonomy" id="98133"/>
    <lineage>
        <taxon>Eukaryota</taxon>
        <taxon>Metazoa</taxon>
        <taxon>Chordata</taxon>
        <taxon>Craniata</taxon>
        <taxon>Vertebrata</taxon>
        <taxon>Euteleostomi</taxon>
        <taxon>Archelosauria</taxon>
        <taxon>Archosauria</taxon>
        <taxon>Dinosauria</taxon>
        <taxon>Saurischia</taxon>
        <taxon>Theropoda</taxon>
        <taxon>Coelurosauria</taxon>
        <taxon>Aves</taxon>
        <taxon>Neognathae</taxon>
        <taxon>Neoaves</taxon>
        <taxon>Telluraves</taxon>
        <taxon>Australaves</taxon>
        <taxon>Passeriformes</taxon>
        <taxon>Sylvioidea</taxon>
        <taxon>Timaliidae</taxon>
        <taxon>Mystacornis</taxon>
    </lineage>
</organism>
<dbReference type="SMART" id="SM00409">
    <property type="entry name" value="IG"/>
    <property type="match status" value="1"/>
</dbReference>
<feature type="domain" description="Ig-like" evidence="1">
    <location>
        <begin position="1"/>
        <end position="80"/>
    </location>
</feature>
<dbReference type="Proteomes" id="UP000537747">
    <property type="component" value="Unassembled WGS sequence"/>
</dbReference>
<dbReference type="Pfam" id="PF13895">
    <property type="entry name" value="Ig_2"/>
    <property type="match status" value="1"/>
</dbReference>
<name>A0A7L2SRR6_9PASS</name>
<proteinExistence type="predicted"/>
<dbReference type="GO" id="GO:0005769">
    <property type="term" value="C:early endosome"/>
    <property type="evidence" value="ECO:0007669"/>
    <property type="project" value="TreeGrafter"/>
</dbReference>
<accession>A0A7L2SRR6</accession>
<evidence type="ECO:0000259" key="1">
    <source>
        <dbReference type="PROSITE" id="PS50835"/>
    </source>
</evidence>
<reference evidence="2 3" key="1">
    <citation type="submission" date="2019-09" db="EMBL/GenBank/DDBJ databases">
        <title>Bird 10,000 Genomes (B10K) Project - Family phase.</title>
        <authorList>
            <person name="Zhang G."/>
        </authorList>
    </citation>
    <scope>NUCLEOTIDE SEQUENCE [LARGE SCALE GENOMIC DNA]</scope>
    <source>
        <strain evidence="2">B10K-DU-002-82</strain>
    </source>
</reference>
<evidence type="ECO:0000313" key="3">
    <source>
        <dbReference type="Proteomes" id="UP000537747"/>
    </source>
</evidence>
<dbReference type="InterPro" id="IPR003598">
    <property type="entry name" value="Ig_sub2"/>
</dbReference>
<dbReference type="GO" id="GO:0075512">
    <property type="term" value="P:clathrin-dependent endocytosis of virus by host cell"/>
    <property type="evidence" value="ECO:0007669"/>
    <property type="project" value="TreeGrafter"/>
</dbReference>
<dbReference type="OrthoDB" id="10039395at2759"/>
<protein>
    <submittedName>
        <fullName evidence="2">SN protein</fullName>
    </submittedName>
</protein>
<evidence type="ECO:0000313" key="2">
    <source>
        <dbReference type="EMBL" id="NXS23355.1"/>
    </source>
</evidence>
<dbReference type="PANTHER" id="PTHR47243:SF1">
    <property type="entry name" value="SIALOADHESIN"/>
    <property type="match status" value="1"/>
</dbReference>
<dbReference type="SUPFAM" id="SSF48726">
    <property type="entry name" value="Immunoglobulin"/>
    <property type="match status" value="1"/>
</dbReference>
<dbReference type="GO" id="GO:0005770">
    <property type="term" value="C:late endosome"/>
    <property type="evidence" value="ECO:0007669"/>
    <property type="project" value="TreeGrafter"/>
</dbReference>
<feature type="non-terminal residue" evidence="2">
    <location>
        <position position="1"/>
    </location>
</feature>
<dbReference type="PROSITE" id="PS50835">
    <property type="entry name" value="IG_LIKE"/>
    <property type="match status" value="1"/>
</dbReference>
<dbReference type="InterPro" id="IPR003599">
    <property type="entry name" value="Ig_sub"/>
</dbReference>
<dbReference type="InterPro" id="IPR007110">
    <property type="entry name" value="Ig-like_dom"/>
</dbReference>
<dbReference type="PANTHER" id="PTHR47243">
    <property type="entry name" value="SIALOADHESIN"/>
    <property type="match status" value="1"/>
</dbReference>
<comment type="caution">
    <text evidence="2">The sequence shown here is derived from an EMBL/GenBank/DDBJ whole genome shotgun (WGS) entry which is preliminary data.</text>
</comment>
<dbReference type="EMBL" id="VYZQ01190662">
    <property type="protein sequence ID" value="NXS23355.1"/>
    <property type="molecule type" value="Genomic_DNA"/>
</dbReference>
<dbReference type="AlphaFoldDB" id="A0A7L2SRR6"/>
<sequence>AELLIQPSAEVPEGTAVTLTCAGTRDTEEEPLYTWYRNGQRLQESSFPRLEFPSIRGDDAGAFQCRVRSRNGSDTSETVPLRVLCESPAGIPEGPGVGLGVLP</sequence>
<dbReference type="GO" id="GO:0005886">
    <property type="term" value="C:plasma membrane"/>
    <property type="evidence" value="ECO:0007669"/>
    <property type="project" value="TreeGrafter"/>
</dbReference>